<keyword evidence="1" id="KW-0472">Membrane</keyword>
<accession>A0A1H6L4F0</accession>
<dbReference type="STRING" id="420404.SAMN05421793_13621"/>
<reference evidence="3" key="1">
    <citation type="submission" date="2016-10" db="EMBL/GenBank/DDBJ databases">
        <authorList>
            <person name="Varghese N."/>
            <person name="Submissions S."/>
        </authorList>
    </citation>
    <scope>NUCLEOTIDE SEQUENCE [LARGE SCALE GENOMIC DNA]</scope>
    <source>
        <strain evidence="3">DSM 19326</strain>
    </source>
</reference>
<proteinExistence type="predicted"/>
<keyword evidence="3" id="KW-1185">Reference proteome</keyword>
<dbReference type="EMBL" id="FNWX01000036">
    <property type="protein sequence ID" value="SEH83023.1"/>
    <property type="molecule type" value="Genomic_DNA"/>
</dbReference>
<gene>
    <name evidence="2" type="ORF">SAMN05421793_13621</name>
</gene>
<feature type="transmembrane region" description="Helical" evidence="1">
    <location>
        <begin position="72"/>
        <end position="97"/>
    </location>
</feature>
<dbReference type="Proteomes" id="UP000198555">
    <property type="component" value="Unassembled WGS sequence"/>
</dbReference>
<name>A0A1H6L4F0_9FLAO</name>
<keyword evidence="1" id="KW-1133">Transmembrane helix</keyword>
<protein>
    <submittedName>
        <fullName evidence="2">Uncharacterized protein</fullName>
    </submittedName>
</protein>
<dbReference type="AlphaFoldDB" id="A0A1H6L4F0"/>
<dbReference type="RefSeq" id="WP_089770616.1">
    <property type="nucleotide sequence ID" value="NZ_DAMACK010000010.1"/>
</dbReference>
<feature type="transmembrane region" description="Helical" evidence="1">
    <location>
        <begin position="9"/>
        <end position="26"/>
    </location>
</feature>
<evidence type="ECO:0000313" key="3">
    <source>
        <dbReference type="Proteomes" id="UP000198555"/>
    </source>
</evidence>
<evidence type="ECO:0000313" key="2">
    <source>
        <dbReference type="EMBL" id="SEH83023.1"/>
    </source>
</evidence>
<keyword evidence="1" id="KW-0812">Transmembrane</keyword>
<sequence length="185" mass="21478">MEIQKIGKLTALFSFIVGTILLLIYYQTMSVEFAVFSYFLLMVIGVINLAILVILIFRYYRNSINKKEELKTIGILLLNIPVVVFYFYIVVILTSIIRLTITNKTNTDLENISISGCEEKKIKLLKQNESETIWIKIPNDCSIDMIYKLNNFTKKENIFGYVTNMMGQKVEYRLGIDNKPIDTEF</sequence>
<organism evidence="2 3">
    <name type="scientific">Epilithonimonas hominis</name>
    <dbReference type="NCBI Taxonomy" id="420404"/>
    <lineage>
        <taxon>Bacteria</taxon>
        <taxon>Pseudomonadati</taxon>
        <taxon>Bacteroidota</taxon>
        <taxon>Flavobacteriia</taxon>
        <taxon>Flavobacteriales</taxon>
        <taxon>Weeksellaceae</taxon>
        <taxon>Chryseobacterium group</taxon>
        <taxon>Epilithonimonas</taxon>
    </lineage>
</organism>
<evidence type="ECO:0000256" key="1">
    <source>
        <dbReference type="SAM" id="Phobius"/>
    </source>
</evidence>
<feature type="transmembrane region" description="Helical" evidence="1">
    <location>
        <begin position="38"/>
        <end position="60"/>
    </location>
</feature>